<accession>A0A8H7SSN9</accession>
<gene>
    <name evidence="2" type="ORF">INT48_003823</name>
</gene>
<organism evidence="2 3">
    <name type="scientific">Thamnidium elegans</name>
    <dbReference type="NCBI Taxonomy" id="101142"/>
    <lineage>
        <taxon>Eukaryota</taxon>
        <taxon>Fungi</taxon>
        <taxon>Fungi incertae sedis</taxon>
        <taxon>Mucoromycota</taxon>
        <taxon>Mucoromycotina</taxon>
        <taxon>Mucoromycetes</taxon>
        <taxon>Mucorales</taxon>
        <taxon>Mucorineae</taxon>
        <taxon>Mucoraceae</taxon>
        <taxon>Thamnidium</taxon>
    </lineage>
</organism>
<keyword evidence="3" id="KW-1185">Reference proteome</keyword>
<protein>
    <submittedName>
        <fullName evidence="2">Uncharacterized protein</fullName>
    </submittedName>
</protein>
<dbReference type="EMBL" id="JAEPRE010000021">
    <property type="protein sequence ID" value="KAG2236204.1"/>
    <property type="molecule type" value="Genomic_DNA"/>
</dbReference>
<proteinExistence type="predicted"/>
<feature type="compositionally biased region" description="Basic and acidic residues" evidence="1">
    <location>
        <begin position="145"/>
        <end position="156"/>
    </location>
</feature>
<reference evidence="2" key="1">
    <citation type="submission" date="2021-01" db="EMBL/GenBank/DDBJ databases">
        <title>Metabolic potential, ecology and presence of endohyphal bacteria is reflected in genomic diversity of Mucoromycotina.</title>
        <authorList>
            <person name="Muszewska A."/>
            <person name="Okrasinska A."/>
            <person name="Steczkiewicz K."/>
            <person name="Drgas O."/>
            <person name="Orlowska M."/>
            <person name="Perlinska-Lenart U."/>
            <person name="Aleksandrzak-Piekarczyk T."/>
            <person name="Szatraj K."/>
            <person name="Zielenkiewicz U."/>
            <person name="Pilsyk S."/>
            <person name="Malc E."/>
            <person name="Mieczkowski P."/>
            <person name="Kruszewska J.S."/>
            <person name="Biernat P."/>
            <person name="Pawlowska J."/>
        </authorList>
    </citation>
    <scope>NUCLEOTIDE SEQUENCE</scope>
    <source>
        <strain evidence="2">WA0000018081</strain>
    </source>
</reference>
<name>A0A8H7SSN9_9FUNG</name>
<evidence type="ECO:0000313" key="2">
    <source>
        <dbReference type="EMBL" id="KAG2236204.1"/>
    </source>
</evidence>
<dbReference type="Proteomes" id="UP000613177">
    <property type="component" value="Unassembled WGS sequence"/>
</dbReference>
<evidence type="ECO:0000313" key="3">
    <source>
        <dbReference type="Proteomes" id="UP000613177"/>
    </source>
</evidence>
<comment type="caution">
    <text evidence="2">The sequence shown here is derived from an EMBL/GenBank/DDBJ whole genome shotgun (WGS) entry which is preliminary data.</text>
</comment>
<feature type="region of interest" description="Disordered" evidence="1">
    <location>
        <begin position="145"/>
        <end position="176"/>
    </location>
</feature>
<feature type="compositionally biased region" description="Basic residues" evidence="1">
    <location>
        <begin position="157"/>
        <end position="176"/>
    </location>
</feature>
<evidence type="ECO:0000256" key="1">
    <source>
        <dbReference type="SAM" id="MobiDB-lite"/>
    </source>
</evidence>
<sequence length="250" mass="28811">MFTNMIRTDGYGIDFILAGVDSGQINIFTASDGHDTDPHQLRKYSTAEYYTRAEFKKTNLHILNYKNADLQFQEAEQRITTHKTANLERFMEYVHSVLNNLDILLQFYYHRFTALRFLNYIGKQRAGAEMVNIFVNGGKKYLRREFKQTGRDEKRGNSKRRKKRRPVKKKGKGKAKLKSFESDNRIPLVALGSAVFPTSMKAIISSLARRLVTTLKKAEDEGLLVIVPVTEHIASNVSEHNLNTYFLQNI</sequence>
<dbReference type="AlphaFoldDB" id="A0A8H7SSN9"/>